<dbReference type="AlphaFoldDB" id="A0AAD5KB16"/>
<dbReference type="SUPFAM" id="SSF81383">
    <property type="entry name" value="F-box domain"/>
    <property type="match status" value="1"/>
</dbReference>
<evidence type="ECO:0000313" key="3">
    <source>
        <dbReference type="Proteomes" id="UP001209540"/>
    </source>
</evidence>
<dbReference type="EMBL" id="JAIXMP010000011">
    <property type="protein sequence ID" value="KAI9264963.1"/>
    <property type="molecule type" value="Genomic_DNA"/>
</dbReference>
<proteinExistence type="predicted"/>
<dbReference type="InterPro" id="IPR036047">
    <property type="entry name" value="F-box-like_dom_sf"/>
</dbReference>
<comment type="caution">
    <text evidence="2">The sequence shown here is derived from an EMBL/GenBank/DDBJ whole genome shotgun (WGS) entry which is preliminary data.</text>
</comment>
<evidence type="ECO:0000256" key="1">
    <source>
        <dbReference type="SAM" id="MobiDB-lite"/>
    </source>
</evidence>
<feature type="region of interest" description="Disordered" evidence="1">
    <location>
        <begin position="1"/>
        <end position="30"/>
    </location>
</feature>
<dbReference type="SUPFAM" id="SSF48452">
    <property type="entry name" value="TPR-like"/>
    <property type="match status" value="1"/>
</dbReference>
<name>A0AAD5KB16_9FUNG</name>
<evidence type="ECO:0008006" key="4">
    <source>
        <dbReference type="Google" id="ProtNLM"/>
    </source>
</evidence>
<reference evidence="2" key="2">
    <citation type="submission" date="2023-02" db="EMBL/GenBank/DDBJ databases">
        <authorList>
            <consortium name="DOE Joint Genome Institute"/>
            <person name="Mondo S.J."/>
            <person name="Chang Y."/>
            <person name="Wang Y."/>
            <person name="Ahrendt S."/>
            <person name="Andreopoulos W."/>
            <person name="Barry K."/>
            <person name="Beard J."/>
            <person name="Benny G.L."/>
            <person name="Blankenship S."/>
            <person name="Bonito G."/>
            <person name="Cuomo C."/>
            <person name="Desiro A."/>
            <person name="Gervers K.A."/>
            <person name="Hundley H."/>
            <person name="Kuo A."/>
            <person name="LaButti K."/>
            <person name="Lang B.F."/>
            <person name="Lipzen A."/>
            <person name="O'Donnell K."/>
            <person name="Pangilinan J."/>
            <person name="Reynolds N."/>
            <person name="Sandor L."/>
            <person name="Smith M.W."/>
            <person name="Tsang A."/>
            <person name="Grigoriev I.V."/>
            <person name="Stajich J.E."/>
            <person name="Spatafora J.W."/>
        </authorList>
    </citation>
    <scope>NUCLEOTIDE SEQUENCE</scope>
    <source>
        <strain evidence="2">RSA 2281</strain>
    </source>
</reference>
<evidence type="ECO:0000313" key="2">
    <source>
        <dbReference type="EMBL" id="KAI9264963.1"/>
    </source>
</evidence>
<keyword evidence="3" id="KW-1185">Reference proteome</keyword>
<reference evidence="2" key="1">
    <citation type="journal article" date="2022" name="IScience">
        <title>Evolution of zygomycete secretomes and the origins of terrestrial fungal ecologies.</title>
        <authorList>
            <person name="Chang Y."/>
            <person name="Wang Y."/>
            <person name="Mondo S."/>
            <person name="Ahrendt S."/>
            <person name="Andreopoulos W."/>
            <person name="Barry K."/>
            <person name="Beard J."/>
            <person name="Benny G.L."/>
            <person name="Blankenship S."/>
            <person name="Bonito G."/>
            <person name="Cuomo C."/>
            <person name="Desiro A."/>
            <person name="Gervers K.A."/>
            <person name="Hundley H."/>
            <person name="Kuo A."/>
            <person name="LaButti K."/>
            <person name="Lang B.F."/>
            <person name="Lipzen A."/>
            <person name="O'Donnell K."/>
            <person name="Pangilinan J."/>
            <person name="Reynolds N."/>
            <person name="Sandor L."/>
            <person name="Smith M.E."/>
            <person name="Tsang A."/>
            <person name="Grigoriev I.V."/>
            <person name="Stajich J.E."/>
            <person name="Spatafora J.W."/>
        </authorList>
    </citation>
    <scope>NUCLEOTIDE SEQUENCE</scope>
    <source>
        <strain evidence="2">RSA 2281</strain>
    </source>
</reference>
<organism evidence="2 3">
    <name type="scientific">Phascolomyces articulosus</name>
    <dbReference type="NCBI Taxonomy" id="60185"/>
    <lineage>
        <taxon>Eukaryota</taxon>
        <taxon>Fungi</taxon>
        <taxon>Fungi incertae sedis</taxon>
        <taxon>Mucoromycota</taxon>
        <taxon>Mucoromycotina</taxon>
        <taxon>Mucoromycetes</taxon>
        <taxon>Mucorales</taxon>
        <taxon>Lichtheimiaceae</taxon>
        <taxon>Phascolomyces</taxon>
    </lineage>
</organism>
<dbReference type="Gene3D" id="1.20.1280.50">
    <property type="match status" value="1"/>
</dbReference>
<accession>A0AAD5KB16</accession>
<dbReference type="SUPFAM" id="SSF52058">
    <property type="entry name" value="L domain-like"/>
    <property type="match status" value="1"/>
</dbReference>
<protein>
    <recommendedName>
        <fullName evidence="4">F-box domain-containing protein</fullName>
    </recommendedName>
</protein>
<dbReference type="InterPro" id="IPR011990">
    <property type="entry name" value="TPR-like_helical_dom_sf"/>
</dbReference>
<dbReference type="Gene3D" id="3.80.10.10">
    <property type="entry name" value="Ribonuclease Inhibitor"/>
    <property type="match status" value="1"/>
</dbReference>
<sequence length="657" mass="74279">MKNKKLKLSQKNNTPSSSNSSYSHPKDSSDYEKIISDASNAINRMFETEYIDLLDRRAKAKAMTSRFASAIEDAKEMIKYLPQSSRGYIRAGESYSMQGREADAAVIYEKGQTMVDKKDPNYNMLVQGGKTARSRTEQRIDMIARMPLETTFHIFEQLSLETLGACINVSNVWRGRLFKCGQVWKTLSSTGNQRVDIAICHSIASIGKHVKNLTLSCKDKSLRSLYLDHMKNGCFTQLSHLVMTKDMTYTVNRELTAIGLWQMRNTLTQIDVDFTDNKVILSLSAILTSAPQLIWLYYKTSAPLRKAAGDPTALIRPHGLKQLNVESSLIYGDDIQPILSNCQQLRTLVAIGCDTTVMDTVLSCCSQLEFFGYNTDAHLTHLSKSQAERTKSTGLRVLDMGTPVHIEQLLPYFTRHAPTLRVAFVCLNELFPEELLLLDAWAYPSIMKELRIFQCQFAEGTEHVVARMIQNCPELRNVVFSNVENMDVLTRELVKIDKLAKLHLHNIHCPLENELQRLFDKHVALDDESQLFSIRFCNMTTVSDVVVDGLRSLKALKYLELNVCSGMTSQKLCSVIPDIQMLSEIKLRQVMAVDDQLIRALGSIEVVRLISLNIHDASVRYLIEHSKCLEMLEVRSCNCSPETLTLGRSKEIRVIGP</sequence>
<dbReference type="Gene3D" id="1.25.40.10">
    <property type="entry name" value="Tetratricopeptide repeat domain"/>
    <property type="match status" value="1"/>
</dbReference>
<gene>
    <name evidence="2" type="ORF">BDA99DRAFT_507340</name>
</gene>
<feature type="compositionally biased region" description="Low complexity" evidence="1">
    <location>
        <begin position="9"/>
        <end position="23"/>
    </location>
</feature>
<dbReference type="Proteomes" id="UP001209540">
    <property type="component" value="Unassembled WGS sequence"/>
</dbReference>
<dbReference type="InterPro" id="IPR032675">
    <property type="entry name" value="LRR_dom_sf"/>
</dbReference>